<evidence type="ECO:0000259" key="6">
    <source>
        <dbReference type="Pfam" id="PF13515"/>
    </source>
</evidence>
<accession>A0A368W2D3</accession>
<comment type="subcellular location">
    <subcellularLocation>
        <location evidence="1">Membrane</location>
        <topology evidence="1">Multi-pass membrane protein</topology>
    </subcellularLocation>
</comment>
<dbReference type="GO" id="GO:0016020">
    <property type="term" value="C:membrane"/>
    <property type="evidence" value="ECO:0007669"/>
    <property type="project" value="UniProtKB-SubCell"/>
</dbReference>
<dbReference type="RefSeq" id="WP_158546660.1">
    <property type="nucleotide sequence ID" value="NZ_QPJC01000002.1"/>
</dbReference>
<proteinExistence type="predicted"/>
<dbReference type="Pfam" id="PF13515">
    <property type="entry name" value="FUSC_2"/>
    <property type="match status" value="1"/>
</dbReference>
<protein>
    <submittedName>
        <fullName evidence="7">Uncharacterized membrane protein YgaE (UPF0421/DUF939 family)</fullName>
    </submittedName>
</protein>
<feature type="domain" description="Integral membrane bound transporter" evidence="6">
    <location>
        <begin position="27"/>
        <end position="148"/>
    </location>
</feature>
<evidence type="ECO:0000256" key="5">
    <source>
        <dbReference type="SAM" id="Phobius"/>
    </source>
</evidence>
<keyword evidence="4 5" id="KW-0472">Membrane</keyword>
<keyword evidence="3 5" id="KW-1133">Transmembrane helix</keyword>
<dbReference type="AlphaFoldDB" id="A0A368W2D3"/>
<dbReference type="PROSITE" id="PS50096">
    <property type="entry name" value="IQ"/>
    <property type="match status" value="1"/>
</dbReference>
<dbReference type="EMBL" id="QPJC01000002">
    <property type="protein sequence ID" value="RCW46138.1"/>
    <property type="molecule type" value="Genomic_DNA"/>
</dbReference>
<keyword evidence="2 5" id="KW-0812">Transmembrane</keyword>
<name>A0A368W2D3_9ACTN</name>
<sequence>MVVLRAAEQRVRHTAWRIGLASVTGALAWWLAQRILEQPAPIFAPIAAIVSLIDEPGVRGRRVFRLIGGVLVGVVVGEVLVRYLDTGPWQIVAAMAISMLLVSAFSTNPLTLIQAGIAAMLVIALHAPDLGFDRLYSALLGGLLALVVSQVLVTPNPSALLADAARDALTPATRGLRGAAHALHQADPEAAADVLDLVRKGHQELATFETARERSRAITQQTVRGHRQRNRVRQLDARLVNIERVHTDTVLIARALHAAMPQSAQAPAPLIQALDDLAAAADTFATDPLDDQRRQHAHALALPVGDLQLPALPESLATLAGEVRTAAGDLTELTRPPS</sequence>
<feature type="transmembrane region" description="Helical" evidence="5">
    <location>
        <begin position="90"/>
        <end position="123"/>
    </location>
</feature>
<evidence type="ECO:0000256" key="3">
    <source>
        <dbReference type="ARBA" id="ARBA00022989"/>
    </source>
</evidence>
<reference evidence="7 8" key="1">
    <citation type="submission" date="2018-07" db="EMBL/GenBank/DDBJ databases">
        <title>Genomic Encyclopedia of Type Strains, Phase III (KMG-III): the genomes of soil and plant-associated and newly described type strains.</title>
        <authorList>
            <person name="Whitman W."/>
        </authorList>
    </citation>
    <scope>NUCLEOTIDE SEQUENCE [LARGE SCALE GENOMIC DNA]</scope>
    <source>
        <strain evidence="7 8">CECT 8575</strain>
    </source>
</reference>
<feature type="transmembrane region" description="Helical" evidence="5">
    <location>
        <begin position="66"/>
        <end position="84"/>
    </location>
</feature>
<dbReference type="InterPro" id="IPR049453">
    <property type="entry name" value="Memb_transporter_dom"/>
</dbReference>
<comment type="caution">
    <text evidence="7">The sequence shown here is derived from an EMBL/GenBank/DDBJ whole genome shotgun (WGS) entry which is preliminary data.</text>
</comment>
<organism evidence="7 8">
    <name type="scientific">Halopolyspora algeriensis</name>
    <dbReference type="NCBI Taxonomy" id="1500506"/>
    <lineage>
        <taxon>Bacteria</taxon>
        <taxon>Bacillati</taxon>
        <taxon>Actinomycetota</taxon>
        <taxon>Actinomycetes</taxon>
        <taxon>Actinomycetes incertae sedis</taxon>
        <taxon>Halopolyspora</taxon>
    </lineage>
</organism>
<gene>
    <name evidence="7" type="ORF">DFQ14_102440</name>
</gene>
<feature type="transmembrane region" description="Helical" evidence="5">
    <location>
        <begin position="14"/>
        <end position="32"/>
    </location>
</feature>
<evidence type="ECO:0000256" key="4">
    <source>
        <dbReference type="ARBA" id="ARBA00023136"/>
    </source>
</evidence>
<keyword evidence="8" id="KW-1185">Reference proteome</keyword>
<dbReference type="Proteomes" id="UP000253495">
    <property type="component" value="Unassembled WGS sequence"/>
</dbReference>
<evidence type="ECO:0000313" key="8">
    <source>
        <dbReference type="Proteomes" id="UP000253495"/>
    </source>
</evidence>
<evidence type="ECO:0000256" key="1">
    <source>
        <dbReference type="ARBA" id="ARBA00004141"/>
    </source>
</evidence>
<evidence type="ECO:0000313" key="7">
    <source>
        <dbReference type="EMBL" id="RCW46138.1"/>
    </source>
</evidence>
<evidence type="ECO:0000256" key="2">
    <source>
        <dbReference type="ARBA" id="ARBA00022692"/>
    </source>
</evidence>